<keyword evidence="1" id="KW-0812">Transmembrane</keyword>
<reference evidence="3" key="2">
    <citation type="journal article" date="2016" name="PLoS ONE">
        <title>Comparison of O-Antigen Gene Clusters of All O-Serogroups of Escherichia coli and Proposal for Adopting a New Nomenclature for O-Typing.</title>
        <authorList>
            <person name="DebRoy C."/>
            <person name="Fratamico P.M."/>
            <person name="Yan X."/>
            <person name="Baranzoni G."/>
            <person name="Liu Y."/>
            <person name="Needleman D.S."/>
            <person name="Tebbs R."/>
            <person name="O'Connell C.D."/>
            <person name="Allred A."/>
            <person name="Swimley M."/>
            <person name="Mwangi M."/>
            <person name="Kapur V."/>
            <person name="Raygoza Garay J.A."/>
            <person name="Roberts E.L."/>
            <person name="Katani R."/>
        </authorList>
    </citation>
    <scope>NUCLEOTIDE SEQUENCE</scope>
    <source>
        <strain evidence="3">H 23</strain>
    </source>
</reference>
<dbReference type="EMBL" id="KJ778791">
    <property type="protein sequence ID" value="AIG62661.1"/>
    <property type="molecule type" value="Genomic_DNA"/>
</dbReference>
<sequence>MIIFLRSYSISKDSRLLKYISICKENNIRYKIIGWDKDHNEQYRDDAYYFKGGFKLGKKWLNVMAIFKWWIFIFYLIIFRIKNNITAIHSVDLDCGIVGLIISKLLRAKHIYDIYDVYSANRNMRGLIKALIDSLERFVCRKSTYFIMPESFRFEQLGIDQDNINYNNFIEIENVPQIDRNIELRYISPGQYDFYLAYAGSLEPRHRGLENLLKAVSICPNVFLDIAGVGPLTALCKKYSQQFNNICFHGGLTPQQVYELEANAQIIIGMYYKTRDNHLFASPNKYYEHLALGKVMLTTSGTPPGMKVEKYKTGFAIGESLQDIIDFLQSLNGKEDIIDNFSINAYRIWVDKYSDYNERYLSKQYMKMVGK</sequence>
<proteinExistence type="predicted"/>
<keyword evidence="1" id="KW-1133">Transmembrane helix</keyword>
<keyword evidence="1" id="KW-0472">Membrane</keyword>
<evidence type="ECO:0000313" key="2">
    <source>
        <dbReference type="EMBL" id="ADC54978.1"/>
    </source>
</evidence>
<dbReference type="GO" id="GO:0016740">
    <property type="term" value="F:transferase activity"/>
    <property type="evidence" value="ECO:0007669"/>
    <property type="project" value="UniProtKB-KW"/>
</dbReference>
<name>D8WUJ6_ECOLX</name>
<feature type="transmembrane region" description="Helical" evidence="1">
    <location>
        <begin position="60"/>
        <end position="79"/>
    </location>
</feature>
<accession>D8WUJ6</accession>
<keyword evidence="3" id="KW-0808">Transferase</keyword>
<dbReference type="CAZy" id="GT4">
    <property type="family name" value="Glycosyltransferase Family 4"/>
</dbReference>
<gene>
    <name evidence="2" type="primary">wfbS</name>
</gene>
<organism evidence="2">
    <name type="scientific">Escherichia coli</name>
    <dbReference type="NCBI Taxonomy" id="562"/>
    <lineage>
        <taxon>Bacteria</taxon>
        <taxon>Pseudomonadati</taxon>
        <taxon>Pseudomonadota</taxon>
        <taxon>Gammaproteobacteria</taxon>
        <taxon>Enterobacterales</taxon>
        <taxon>Enterobacteriaceae</taxon>
        <taxon>Escherichia</taxon>
    </lineage>
</organism>
<dbReference type="Gene3D" id="3.40.50.2000">
    <property type="entry name" value="Glycogen Phosphorylase B"/>
    <property type="match status" value="1"/>
</dbReference>
<evidence type="ECO:0000256" key="1">
    <source>
        <dbReference type="SAM" id="Phobius"/>
    </source>
</evidence>
<reference evidence="2" key="1">
    <citation type="journal article" date="2011" name="Inn. Immun.">
        <title>Structural and genetic characterization of the closely related O-antigens of Escherichia coli O85 and Salmonella enterica O17.</title>
        <authorList>
            <person name="Perepelov A.V."/>
            <person name="Li D."/>
            <person name="Liu B."/>
            <person name="Senchenkova S.N."/>
            <person name="Guo D."/>
            <person name="Shashkov A.S."/>
            <person name="Feng L."/>
            <person name="Knirel Y.A."/>
            <person name="Wang L."/>
        </authorList>
    </citation>
    <scope>NUCLEOTIDE SEQUENCE</scope>
    <source>
        <strain evidence="2">G1189</strain>
    </source>
</reference>
<dbReference type="SUPFAM" id="SSF53756">
    <property type="entry name" value="UDP-Glycosyltransferase/glycogen phosphorylase"/>
    <property type="match status" value="1"/>
</dbReference>
<protein>
    <submittedName>
        <fullName evidence="3">Glycosyl transferase family 1</fullName>
    </submittedName>
    <submittedName>
        <fullName evidence="2">WfbS</fullName>
    </submittedName>
</protein>
<dbReference type="AlphaFoldDB" id="D8WUJ6"/>
<dbReference type="BioCyc" id="MetaCyc:MONOMER-21463"/>
<dbReference type="EMBL" id="GU299798">
    <property type="protein sequence ID" value="ADC54978.1"/>
    <property type="molecule type" value="Genomic_DNA"/>
</dbReference>
<evidence type="ECO:0000313" key="3">
    <source>
        <dbReference type="EMBL" id="AIG62661.1"/>
    </source>
</evidence>